<reference evidence="4 5" key="1">
    <citation type="submission" date="2020-10" db="EMBL/GenBank/DDBJ databases">
        <title>Phylogeny of dyella-like bacteria.</title>
        <authorList>
            <person name="Fu J."/>
        </authorList>
    </citation>
    <scope>NUCLEOTIDE SEQUENCE [LARGE SCALE GENOMIC DNA]</scope>
    <source>
        <strain evidence="4 5">DKC-1</strain>
    </source>
</reference>
<protein>
    <submittedName>
        <fullName evidence="4">DUF4115 domain-containing protein</fullName>
    </submittedName>
</protein>
<accession>A0ABW8KHX7</accession>
<dbReference type="Proteomes" id="UP001620397">
    <property type="component" value="Unassembled WGS sequence"/>
</dbReference>
<dbReference type="InterPro" id="IPR001387">
    <property type="entry name" value="Cro/C1-type_HTH"/>
</dbReference>
<dbReference type="CDD" id="cd00093">
    <property type="entry name" value="HTH_XRE"/>
    <property type="match status" value="1"/>
</dbReference>
<gene>
    <name evidence="4" type="ORF">ISP14_13110</name>
</gene>
<dbReference type="SUPFAM" id="SSF47413">
    <property type="entry name" value="lambda repressor-like DNA-binding domains"/>
    <property type="match status" value="1"/>
</dbReference>
<comment type="caution">
    <text evidence="4">The sequence shown here is derived from an EMBL/GenBank/DDBJ whole genome shotgun (WGS) entry which is preliminary data.</text>
</comment>
<evidence type="ECO:0000259" key="3">
    <source>
        <dbReference type="Pfam" id="PF13464"/>
    </source>
</evidence>
<dbReference type="PANTHER" id="PTHR34475:SF1">
    <property type="entry name" value="CYTOSKELETON PROTEIN RODZ"/>
    <property type="match status" value="1"/>
</dbReference>
<feature type="domain" description="Cytoskeleton protein RodZ-like C-terminal" evidence="3">
    <location>
        <begin position="247"/>
        <end position="317"/>
    </location>
</feature>
<proteinExistence type="predicted"/>
<dbReference type="InterPro" id="IPR050400">
    <property type="entry name" value="Bact_Cytoskel_RodZ"/>
</dbReference>
<dbReference type="PANTHER" id="PTHR34475">
    <property type="match status" value="1"/>
</dbReference>
<evidence type="ECO:0000256" key="2">
    <source>
        <dbReference type="SAM" id="Phobius"/>
    </source>
</evidence>
<evidence type="ECO:0000313" key="5">
    <source>
        <dbReference type="Proteomes" id="UP001620397"/>
    </source>
</evidence>
<dbReference type="InterPro" id="IPR010982">
    <property type="entry name" value="Lambda_DNA-bd_dom_sf"/>
</dbReference>
<keyword evidence="2" id="KW-1133">Transmembrane helix</keyword>
<evidence type="ECO:0000313" key="4">
    <source>
        <dbReference type="EMBL" id="MFK2931732.1"/>
    </source>
</evidence>
<evidence type="ECO:0000256" key="1">
    <source>
        <dbReference type="SAM" id="MobiDB-lite"/>
    </source>
</evidence>
<name>A0ABW8KHX7_9GAMM</name>
<sequence>MQPSKPGQDQAAHDLFADRPDTTEASAASHAYVDPDVAFGSRLRAAREARGLDLEACAHALKLPLRILRKLERGEHDGIDSRVYLASYIGKYGQHLGLDDATIQSELARIRQVEPPLVATGGISHSRFLFDRYATAATYVVLTLVIAVPTVWFGVRSTLDRDLSHLTPLDASPVAQQDAQAAAPGKPDAQSAAPAAKTAAAQPAQDQQPLLASMAPFPSLGDDAPQPPKVAAPATVAADAAGGHSLTLSLDAASWVEVVGQDGTRLEYGLLPAGTSKTWHSEQALDVRIGNVVGAQVSIDGQSVALDGFRHANVAHFRVQIADGKAAAASL</sequence>
<feature type="transmembrane region" description="Helical" evidence="2">
    <location>
        <begin position="133"/>
        <end position="155"/>
    </location>
</feature>
<dbReference type="RefSeq" id="WP_404540665.1">
    <property type="nucleotide sequence ID" value="NZ_JADIKL010000007.1"/>
</dbReference>
<dbReference type="InterPro" id="IPR025194">
    <property type="entry name" value="RodZ-like_C"/>
</dbReference>
<keyword evidence="2" id="KW-0472">Membrane</keyword>
<dbReference type="Pfam" id="PF13464">
    <property type="entry name" value="RodZ_C"/>
    <property type="match status" value="1"/>
</dbReference>
<dbReference type="Pfam" id="PF13413">
    <property type="entry name" value="HTH_25"/>
    <property type="match status" value="1"/>
</dbReference>
<feature type="region of interest" description="Disordered" evidence="1">
    <location>
        <begin position="174"/>
        <end position="207"/>
    </location>
</feature>
<keyword evidence="5" id="KW-1185">Reference proteome</keyword>
<dbReference type="Gene3D" id="1.10.260.40">
    <property type="entry name" value="lambda repressor-like DNA-binding domains"/>
    <property type="match status" value="1"/>
</dbReference>
<keyword evidence="2" id="KW-0812">Transmembrane</keyword>
<organism evidence="4 5">
    <name type="scientific">Dyella agri</name>
    <dbReference type="NCBI Taxonomy" id="1926869"/>
    <lineage>
        <taxon>Bacteria</taxon>
        <taxon>Pseudomonadati</taxon>
        <taxon>Pseudomonadota</taxon>
        <taxon>Gammaproteobacteria</taxon>
        <taxon>Lysobacterales</taxon>
        <taxon>Rhodanobacteraceae</taxon>
        <taxon>Dyella</taxon>
    </lineage>
</organism>
<dbReference type="EMBL" id="JADIKL010000007">
    <property type="protein sequence ID" value="MFK2931732.1"/>
    <property type="molecule type" value="Genomic_DNA"/>
</dbReference>